<evidence type="ECO:0000259" key="2">
    <source>
        <dbReference type="Pfam" id="PF00296"/>
    </source>
</evidence>
<dbReference type="CDD" id="cd01097">
    <property type="entry name" value="Tetrahydromethanopterin_reductase"/>
    <property type="match status" value="1"/>
</dbReference>
<dbReference type="PANTHER" id="PTHR43244">
    <property type="match status" value="1"/>
</dbReference>
<comment type="caution">
    <text evidence="3">The sequence shown here is derived from an EMBL/GenBank/DDBJ whole genome shotgun (WGS) entry which is preliminary data.</text>
</comment>
<dbReference type="AlphaFoldDB" id="A0A918HME5"/>
<dbReference type="Pfam" id="PF00296">
    <property type="entry name" value="Bac_luciferase"/>
    <property type="match status" value="1"/>
</dbReference>
<reference evidence="3" key="2">
    <citation type="submission" date="2020-09" db="EMBL/GenBank/DDBJ databases">
        <authorList>
            <person name="Sun Q."/>
            <person name="Ohkuma M."/>
        </authorList>
    </citation>
    <scope>NUCLEOTIDE SEQUENCE</scope>
    <source>
        <strain evidence="3">JCM 4125</strain>
    </source>
</reference>
<dbReference type="Proteomes" id="UP000646776">
    <property type="component" value="Unassembled WGS sequence"/>
</dbReference>
<dbReference type="EMBL" id="BMSA01000026">
    <property type="protein sequence ID" value="GGT80653.1"/>
    <property type="molecule type" value="Genomic_DNA"/>
</dbReference>
<dbReference type="Gene3D" id="3.20.20.30">
    <property type="entry name" value="Luciferase-like domain"/>
    <property type="match status" value="1"/>
</dbReference>
<protein>
    <submittedName>
        <fullName evidence="3">LLM class F420-dependent oxidoreductase</fullName>
    </submittedName>
</protein>
<evidence type="ECO:0000313" key="3">
    <source>
        <dbReference type="EMBL" id="GGT80653.1"/>
    </source>
</evidence>
<dbReference type="InterPro" id="IPR011251">
    <property type="entry name" value="Luciferase-like_dom"/>
</dbReference>
<organism evidence="3 4">
    <name type="scientific">Streptomyces phaeofaciens</name>
    <dbReference type="NCBI Taxonomy" id="68254"/>
    <lineage>
        <taxon>Bacteria</taxon>
        <taxon>Bacillati</taxon>
        <taxon>Actinomycetota</taxon>
        <taxon>Actinomycetes</taxon>
        <taxon>Kitasatosporales</taxon>
        <taxon>Streptomycetaceae</taxon>
        <taxon>Streptomyces</taxon>
    </lineage>
</organism>
<gene>
    <name evidence="3" type="ORF">GCM10010226_69000</name>
</gene>
<dbReference type="InterPro" id="IPR050564">
    <property type="entry name" value="F420-G6PD/mer"/>
</dbReference>
<sequence length="305" mass="33731">MKRAQKPLVISPRYQSTDELVKRVQLAERLGVDQVWLEQQPDQRDALVTASAYLHAAPSISVGTAVLPVYARHPVAMAQAAASLSELSSGRFVLGLGYSHKFVNEYVLGLQQGPPIGVMREYVDIVRRLTGTGEVNAEGRHFTAHAQYTDPPGHVPIYLAALRPQMIRLAVELGEGIVIWLSSLRYVREQVMPVVREACAEFGKDEKDFTVLTILPAYTGTDEAEQRSRWAKSAASYRMLPYYRHVLNAYGDPQPEEFSLIGPASRVRERLAEYREAGCVPVPSPMPGTDEDFISTVEAAYGSAS</sequence>
<feature type="domain" description="Luciferase-like" evidence="2">
    <location>
        <begin position="15"/>
        <end position="278"/>
    </location>
</feature>
<keyword evidence="1" id="KW-0560">Oxidoreductase</keyword>
<evidence type="ECO:0000313" key="4">
    <source>
        <dbReference type="Proteomes" id="UP000646776"/>
    </source>
</evidence>
<dbReference type="GO" id="GO:0016705">
    <property type="term" value="F:oxidoreductase activity, acting on paired donors, with incorporation or reduction of molecular oxygen"/>
    <property type="evidence" value="ECO:0007669"/>
    <property type="project" value="InterPro"/>
</dbReference>
<dbReference type="PANTHER" id="PTHR43244:SF1">
    <property type="entry name" value="5,10-METHYLENETETRAHYDROMETHANOPTERIN REDUCTASE"/>
    <property type="match status" value="1"/>
</dbReference>
<dbReference type="SUPFAM" id="SSF51679">
    <property type="entry name" value="Bacterial luciferase-like"/>
    <property type="match status" value="1"/>
</dbReference>
<reference evidence="3" key="1">
    <citation type="journal article" date="2014" name="Int. J. Syst. Evol. Microbiol.">
        <title>Complete genome sequence of Corynebacterium casei LMG S-19264T (=DSM 44701T), isolated from a smear-ripened cheese.</title>
        <authorList>
            <consortium name="US DOE Joint Genome Institute (JGI-PGF)"/>
            <person name="Walter F."/>
            <person name="Albersmeier A."/>
            <person name="Kalinowski J."/>
            <person name="Ruckert C."/>
        </authorList>
    </citation>
    <scope>NUCLEOTIDE SEQUENCE</scope>
    <source>
        <strain evidence="3">JCM 4125</strain>
    </source>
</reference>
<name>A0A918HME5_9ACTN</name>
<proteinExistence type="predicted"/>
<evidence type="ECO:0000256" key="1">
    <source>
        <dbReference type="ARBA" id="ARBA00023002"/>
    </source>
</evidence>
<keyword evidence="4" id="KW-1185">Reference proteome</keyword>
<accession>A0A918HME5</accession>
<dbReference type="InterPro" id="IPR036661">
    <property type="entry name" value="Luciferase-like_sf"/>
</dbReference>